<dbReference type="EMBL" id="CCKQ01006039">
    <property type="protein sequence ID" value="CDW77322.1"/>
    <property type="molecule type" value="Genomic_DNA"/>
</dbReference>
<evidence type="ECO:0000313" key="2">
    <source>
        <dbReference type="Proteomes" id="UP000039865"/>
    </source>
</evidence>
<name>A0A078A6Y5_STYLE</name>
<dbReference type="Proteomes" id="UP000039865">
    <property type="component" value="Unassembled WGS sequence"/>
</dbReference>
<protein>
    <submittedName>
        <fullName evidence="1">Uncharacterized protein</fullName>
    </submittedName>
</protein>
<proteinExistence type="predicted"/>
<accession>A0A078A6Y5</accession>
<gene>
    <name evidence="1" type="primary">Contig11039.g11803</name>
    <name evidence="1" type="ORF">STYLEM_6282</name>
</gene>
<dbReference type="AlphaFoldDB" id="A0A078A6Y5"/>
<reference evidence="1 2" key="1">
    <citation type="submission" date="2014-06" db="EMBL/GenBank/DDBJ databases">
        <authorList>
            <person name="Swart Estienne"/>
        </authorList>
    </citation>
    <scope>NUCLEOTIDE SEQUENCE [LARGE SCALE GENOMIC DNA]</scope>
    <source>
        <strain evidence="1 2">130c</strain>
    </source>
</reference>
<evidence type="ECO:0000313" key="1">
    <source>
        <dbReference type="EMBL" id="CDW77322.1"/>
    </source>
</evidence>
<dbReference type="InParanoid" id="A0A078A6Y5"/>
<organism evidence="1 2">
    <name type="scientific">Stylonychia lemnae</name>
    <name type="common">Ciliate</name>
    <dbReference type="NCBI Taxonomy" id="5949"/>
    <lineage>
        <taxon>Eukaryota</taxon>
        <taxon>Sar</taxon>
        <taxon>Alveolata</taxon>
        <taxon>Ciliophora</taxon>
        <taxon>Intramacronucleata</taxon>
        <taxon>Spirotrichea</taxon>
        <taxon>Stichotrichia</taxon>
        <taxon>Sporadotrichida</taxon>
        <taxon>Oxytrichidae</taxon>
        <taxon>Stylonychinae</taxon>
        <taxon>Stylonychia</taxon>
    </lineage>
</organism>
<sequence>MTEHKKKHHKGQEVIEEGMMNAGLTEKIQPQPYPLQGQSLPTGWGQYPQGAYYPPPVQKPVQLEKAEQHIETTHILTEVDCVYCRMPPNLPKLQARHDCQICQGIGYQYTQNEWLECQECKREFGGALMFSSGSMPEVYKTLPTHFPKVDTNPQCSQCYGTGYKFQNKVKDWRVCEYCAREHNTDLTIFQDTNLVSDSTLYSSNVSNAAMIPPLTLPVIKSAPDCVICHGQGYEWKQNYWAPCERCIKKFGNFMVCKQCVGTGTKLKDGTKCKCLKHHLHPAKV</sequence>
<keyword evidence="2" id="KW-1185">Reference proteome</keyword>